<keyword evidence="2" id="KW-0732">Signal</keyword>
<evidence type="ECO:0000313" key="4">
    <source>
        <dbReference type="EMBL" id="OGF20564.1"/>
    </source>
</evidence>
<accession>A0A1F5S1L9</accession>
<name>A0A1F5S1L9_9BACT</name>
<dbReference type="AlphaFoldDB" id="A0A1F5S1L9"/>
<feature type="domain" description="DUF8173" evidence="3">
    <location>
        <begin position="221"/>
        <end position="367"/>
    </location>
</feature>
<evidence type="ECO:0000256" key="2">
    <source>
        <dbReference type="SAM" id="SignalP"/>
    </source>
</evidence>
<feature type="chain" id="PRO_5009521121" description="DUF8173 domain-containing protein" evidence="2">
    <location>
        <begin position="26"/>
        <end position="380"/>
    </location>
</feature>
<keyword evidence="1" id="KW-0472">Membrane</keyword>
<feature type="transmembrane region" description="Helical" evidence="1">
    <location>
        <begin position="356"/>
        <end position="374"/>
    </location>
</feature>
<proteinExistence type="predicted"/>
<feature type="signal peptide" evidence="2">
    <location>
        <begin position="1"/>
        <end position="25"/>
    </location>
</feature>
<feature type="transmembrane region" description="Helical" evidence="1">
    <location>
        <begin position="225"/>
        <end position="249"/>
    </location>
</feature>
<feature type="transmembrane region" description="Helical" evidence="1">
    <location>
        <begin position="269"/>
        <end position="294"/>
    </location>
</feature>
<feature type="transmembrane region" description="Helical" evidence="1">
    <location>
        <begin position="300"/>
        <end position="320"/>
    </location>
</feature>
<evidence type="ECO:0000313" key="5">
    <source>
        <dbReference type="Proteomes" id="UP000177407"/>
    </source>
</evidence>
<dbReference type="InterPro" id="IPR058486">
    <property type="entry name" value="DUF8173"/>
</dbReference>
<comment type="caution">
    <text evidence="4">The sequence shown here is derived from an EMBL/GenBank/DDBJ whole genome shotgun (WGS) entry which is preliminary data.</text>
</comment>
<sequence length="380" mass="40106">MGKRFFGVFFTFLLAGMVFAPAVSAAQFKGGESYVLRSGEKISENLYVAGSDVSVEGAIEGDLLAVGGVVTVSGPISGDVIVAGGTINILSDIKGDLRVAGGTITVGGRVEGEVIVAGGNLRVASGAIFQKDVVLVGGNIVVDGMIKGNLTVRGGDLTINGIVEKDVSAKMSGKVRLENKSAIGGGLKYSSTNEAEIGGEVKIGGTIVYDKIIEGVKENVENAKIAMVFGALLKILVVLVVGLILYFIFRKDTEKMVEEALERPGRKFIIGFVVLVTLPIAAVISFVSVVGAPLGMTAVFLYGAFMVQGVIYAGIVFGSMLHKLIFKKGEIVSWKTVTVGILLLGFIKWIPILGWLIGFVFFLIAFGSLLELMLNRFRSR</sequence>
<dbReference type="Pfam" id="PF26514">
    <property type="entry name" value="DUF8173"/>
    <property type="match status" value="1"/>
</dbReference>
<keyword evidence="1" id="KW-1133">Transmembrane helix</keyword>
<dbReference type="Proteomes" id="UP000177407">
    <property type="component" value="Unassembled WGS sequence"/>
</dbReference>
<dbReference type="EMBL" id="MFGA01000023">
    <property type="protein sequence ID" value="OGF20564.1"/>
    <property type="molecule type" value="Genomic_DNA"/>
</dbReference>
<evidence type="ECO:0000259" key="3">
    <source>
        <dbReference type="Pfam" id="PF26514"/>
    </source>
</evidence>
<organism evidence="4 5">
    <name type="scientific">Candidatus Falkowbacteria bacterium RIFOXYA2_FULL_38_12</name>
    <dbReference type="NCBI Taxonomy" id="1797993"/>
    <lineage>
        <taxon>Bacteria</taxon>
        <taxon>Candidatus Falkowiibacteriota</taxon>
    </lineage>
</organism>
<reference evidence="4 5" key="1">
    <citation type="journal article" date="2016" name="Nat. Commun.">
        <title>Thousands of microbial genomes shed light on interconnected biogeochemical processes in an aquifer system.</title>
        <authorList>
            <person name="Anantharaman K."/>
            <person name="Brown C.T."/>
            <person name="Hug L.A."/>
            <person name="Sharon I."/>
            <person name="Castelle C.J."/>
            <person name="Probst A.J."/>
            <person name="Thomas B.C."/>
            <person name="Singh A."/>
            <person name="Wilkins M.J."/>
            <person name="Karaoz U."/>
            <person name="Brodie E.L."/>
            <person name="Williams K.H."/>
            <person name="Hubbard S.S."/>
            <person name="Banfield J.F."/>
        </authorList>
    </citation>
    <scope>NUCLEOTIDE SEQUENCE [LARGE SCALE GENOMIC DNA]</scope>
</reference>
<evidence type="ECO:0000256" key="1">
    <source>
        <dbReference type="SAM" id="Phobius"/>
    </source>
</evidence>
<gene>
    <name evidence="4" type="ORF">A2257_04385</name>
</gene>
<keyword evidence="1" id="KW-0812">Transmembrane</keyword>
<protein>
    <recommendedName>
        <fullName evidence="3">DUF8173 domain-containing protein</fullName>
    </recommendedName>
</protein>
<feature type="transmembrane region" description="Helical" evidence="1">
    <location>
        <begin position="332"/>
        <end position="350"/>
    </location>
</feature>